<dbReference type="SUPFAM" id="SSF51735">
    <property type="entry name" value="NAD(P)-binding Rossmann-fold domains"/>
    <property type="match status" value="1"/>
</dbReference>
<dbReference type="InterPro" id="IPR036291">
    <property type="entry name" value="NAD(P)-bd_dom_sf"/>
</dbReference>
<dbReference type="InterPro" id="IPR047122">
    <property type="entry name" value="Trans-enoyl_RdTase-like"/>
</dbReference>
<dbReference type="PANTHER" id="PTHR45348:SF5">
    <property type="entry name" value="OXIDOREDUCTASE, PUTATIVE (AFU_ORTHOLOGUE AFUA_8G01420)-RELATED"/>
    <property type="match status" value="1"/>
</dbReference>
<comment type="similarity">
    <text evidence="1">Belongs to the zinc-containing alcohol dehydrogenase family.</text>
</comment>
<dbReference type="KEGG" id="pfy:PFICI_05428"/>
<evidence type="ECO:0000256" key="2">
    <source>
        <dbReference type="ARBA" id="ARBA00023002"/>
    </source>
</evidence>
<dbReference type="Gene3D" id="3.40.50.720">
    <property type="entry name" value="NAD(P)-binding Rossmann-like Domain"/>
    <property type="match status" value="1"/>
</dbReference>
<dbReference type="HOGENOM" id="CLU_026673_16_0_1"/>
<evidence type="ECO:0000313" key="6">
    <source>
        <dbReference type="Proteomes" id="UP000030651"/>
    </source>
</evidence>
<dbReference type="RefSeq" id="XP_007832200.1">
    <property type="nucleotide sequence ID" value="XM_007834009.1"/>
</dbReference>
<evidence type="ECO:0000259" key="4">
    <source>
        <dbReference type="SMART" id="SM00829"/>
    </source>
</evidence>
<dbReference type="SUPFAM" id="SSF50129">
    <property type="entry name" value="GroES-like"/>
    <property type="match status" value="1"/>
</dbReference>
<dbReference type="AlphaFoldDB" id="W3XDQ4"/>
<evidence type="ECO:0000313" key="5">
    <source>
        <dbReference type="EMBL" id="ETS83552.1"/>
    </source>
</evidence>
<dbReference type="STRING" id="1229662.W3XDQ4"/>
<dbReference type="InterPro" id="IPR013154">
    <property type="entry name" value="ADH-like_N"/>
</dbReference>
<protein>
    <recommendedName>
        <fullName evidence="4">Enoyl reductase (ER) domain-containing protein</fullName>
    </recommendedName>
</protein>
<dbReference type="Gene3D" id="3.90.180.10">
    <property type="entry name" value="Medium-chain alcohol dehydrogenases, catalytic domain"/>
    <property type="match status" value="1"/>
</dbReference>
<evidence type="ECO:0000256" key="3">
    <source>
        <dbReference type="SAM" id="MobiDB-lite"/>
    </source>
</evidence>
<dbReference type="InterPro" id="IPR020843">
    <property type="entry name" value="ER"/>
</dbReference>
<proteinExistence type="inferred from homology"/>
<dbReference type="SMART" id="SM00829">
    <property type="entry name" value="PKS_ER"/>
    <property type="match status" value="1"/>
</dbReference>
<dbReference type="OrthoDB" id="3233595at2759"/>
<reference evidence="6" key="1">
    <citation type="journal article" date="2015" name="BMC Genomics">
        <title>Genomic and transcriptomic analysis of the endophytic fungus Pestalotiopsis fici reveals its lifestyle and high potential for synthesis of natural products.</title>
        <authorList>
            <person name="Wang X."/>
            <person name="Zhang X."/>
            <person name="Liu L."/>
            <person name="Xiang M."/>
            <person name="Wang W."/>
            <person name="Sun X."/>
            <person name="Che Y."/>
            <person name="Guo L."/>
            <person name="Liu G."/>
            <person name="Guo L."/>
            <person name="Wang C."/>
            <person name="Yin W.B."/>
            <person name="Stadler M."/>
            <person name="Zhang X."/>
            <person name="Liu X."/>
        </authorList>
    </citation>
    <scope>NUCLEOTIDE SEQUENCE [LARGE SCALE GENOMIC DNA]</scope>
    <source>
        <strain evidence="6">W106-1 / CGMCC3.15140</strain>
    </source>
</reference>
<name>W3XDQ4_PESFW</name>
<evidence type="ECO:0000256" key="1">
    <source>
        <dbReference type="ARBA" id="ARBA00008072"/>
    </source>
</evidence>
<accession>W3XDQ4</accession>
<gene>
    <name evidence="5" type="ORF">PFICI_05428</name>
</gene>
<dbReference type="Pfam" id="PF08240">
    <property type="entry name" value="ADH_N"/>
    <property type="match status" value="1"/>
</dbReference>
<dbReference type="OMA" id="IALYQCL"/>
<dbReference type="PANTHER" id="PTHR45348">
    <property type="entry name" value="HYPOTHETICAL OXIDOREDUCTASE (EUROFUNG)"/>
    <property type="match status" value="1"/>
</dbReference>
<organism evidence="5 6">
    <name type="scientific">Pestalotiopsis fici (strain W106-1 / CGMCC3.15140)</name>
    <dbReference type="NCBI Taxonomy" id="1229662"/>
    <lineage>
        <taxon>Eukaryota</taxon>
        <taxon>Fungi</taxon>
        <taxon>Dikarya</taxon>
        <taxon>Ascomycota</taxon>
        <taxon>Pezizomycotina</taxon>
        <taxon>Sordariomycetes</taxon>
        <taxon>Xylariomycetidae</taxon>
        <taxon>Amphisphaeriales</taxon>
        <taxon>Sporocadaceae</taxon>
        <taxon>Pestalotiopsis</taxon>
    </lineage>
</organism>
<feature type="domain" description="Enoyl reductase (ER)" evidence="4">
    <location>
        <begin position="9"/>
        <end position="340"/>
    </location>
</feature>
<keyword evidence="6" id="KW-1185">Reference proteome</keyword>
<sequence>MPKQLIVQSSIEAYQLIDTPIPVPTEDQVVIKVVVAGSNPKDWKFPLWRNQPRNSGDDLAGIVHSVGKNVFDFRPGDRVAAYHEFDTVDGAFAEYSVAPSWTTFHLPANVSFEEGATIPLAAFTAAAALYSDMRLPLPYNLEHSDSGGNRGPLLIYGVTTATGAFAAKLARLSGFYPIVGVAGKAAELAHSLADYVIDYRKGEDDVVAEAEKILQKEGLRSRYPYVLDAVSEGGTIELTLRFLNLDGGVVATLLPPALFAKEKEHFKYPPGVKAISSNVTCIFNDKKDFGYTWARLFSRLLQDGRLTAHPYEVVPGGLHGVIPGLKKLKNGEASGSKYVFRIEDTGEAPVPAQEDGYYSLGHTDHTQSENNHPLRNFPLPA</sequence>
<dbReference type="CDD" id="cd08249">
    <property type="entry name" value="enoyl_reductase_like"/>
    <property type="match status" value="1"/>
</dbReference>
<dbReference type="EMBL" id="KI912111">
    <property type="protein sequence ID" value="ETS83552.1"/>
    <property type="molecule type" value="Genomic_DNA"/>
</dbReference>
<feature type="region of interest" description="Disordered" evidence="3">
    <location>
        <begin position="351"/>
        <end position="381"/>
    </location>
</feature>
<keyword evidence="2" id="KW-0560">Oxidoreductase</keyword>
<dbReference type="InParanoid" id="W3XDQ4"/>
<dbReference type="GO" id="GO:0016651">
    <property type="term" value="F:oxidoreductase activity, acting on NAD(P)H"/>
    <property type="evidence" value="ECO:0007669"/>
    <property type="project" value="InterPro"/>
</dbReference>
<dbReference type="InterPro" id="IPR011032">
    <property type="entry name" value="GroES-like_sf"/>
</dbReference>
<dbReference type="Proteomes" id="UP000030651">
    <property type="component" value="Unassembled WGS sequence"/>
</dbReference>
<dbReference type="eggNOG" id="KOG1198">
    <property type="taxonomic scope" value="Eukaryota"/>
</dbReference>
<dbReference type="GeneID" id="19270441"/>